<feature type="non-terminal residue" evidence="6">
    <location>
        <position position="1"/>
    </location>
</feature>
<keyword evidence="2" id="KW-0963">Cytoplasm</keyword>
<dbReference type="SUPFAM" id="SSF51161">
    <property type="entry name" value="Trimeric LpxA-like enzymes"/>
    <property type="match status" value="1"/>
</dbReference>
<dbReference type="GeneID" id="8850596"/>
<dbReference type="AlphaFoldDB" id="D2VD01"/>
<dbReference type="OMA" id="SQIHGTQ"/>
<dbReference type="Gene3D" id="2.160.10.10">
    <property type="entry name" value="Hexapeptide repeat proteins"/>
    <property type="match status" value="1"/>
</dbReference>
<evidence type="ECO:0000256" key="1">
    <source>
        <dbReference type="ARBA" id="ARBA00004245"/>
    </source>
</evidence>
<comment type="subcellular location">
    <subcellularLocation>
        <location evidence="1">Cytoplasm</location>
        <location evidence="1">Cytoskeleton</location>
    </subcellularLocation>
</comment>
<dbReference type="InterPro" id="IPR047125">
    <property type="entry name" value="DCTN5"/>
</dbReference>
<dbReference type="InParanoid" id="D2VD01"/>
<evidence type="ECO:0000256" key="3">
    <source>
        <dbReference type="ARBA" id="ARBA00023212"/>
    </source>
</evidence>
<dbReference type="KEGG" id="ngr:NAEGRDRAFT_32933"/>
<proteinExistence type="inferred from homology"/>
<reference evidence="6 7" key="1">
    <citation type="journal article" date="2010" name="Cell">
        <title>The genome of Naegleria gruberi illuminates early eukaryotic versatility.</title>
        <authorList>
            <person name="Fritz-Laylin L.K."/>
            <person name="Prochnik S.E."/>
            <person name="Ginger M.L."/>
            <person name="Dacks J.B."/>
            <person name="Carpenter M.L."/>
            <person name="Field M.C."/>
            <person name="Kuo A."/>
            <person name="Paredez A."/>
            <person name="Chapman J."/>
            <person name="Pham J."/>
            <person name="Shu S."/>
            <person name="Neupane R."/>
            <person name="Cipriano M."/>
            <person name="Mancuso J."/>
            <person name="Tu H."/>
            <person name="Salamov A."/>
            <person name="Lindquist E."/>
            <person name="Shapiro H."/>
            <person name="Lucas S."/>
            <person name="Grigoriev I.V."/>
            <person name="Cande W.Z."/>
            <person name="Fulton C."/>
            <person name="Rokhsar D.S."/>
            <person name="Dawson S.C."/>
        </authorList>
    </citation>
    <scope>NUCLEOTIDE SEQUENCE [LARGE SCALE GENOMIC DNA]</scope>
    <source>
        <strain evidence="6 7">NEG-M</strain>
    </source>
</reference>
<evidence type="ECO:0000256" key="4">
    <source>
        <dbReference type="ARBA" id="ARBA00034706"/>
    </source>
</evidence>
<evidence type="ECO:0000256" key="2">
    <source>
        <dbReference type="ARBA" id="ARBA00022490"/>
    </source>
</evidence>
<evidence type="ECO:0000313" key="6">
    <source>
        <dbReference type="EMBL" id="EFC45395.1"/>
    </source>
</evidence>
<accession>D2VD01</accession>
<organism evidence="7">
    <name type="scientific">Naegleria gruberi</name>
    <name type="common">Amoeba</name>
    <dbReference type="NCBI Taxonomy" id="5762"/>
    <lineage>
        <taxon>Eukaryota</taxon>
        <taxon>Discoba</taxon>
        <taxon>Heterolobosea</taxon>
        <taxon>Tetramitia</taxon>
        <taxon>Eutetramitia</taxon>
        <taxon>Vahlkampfiidae</taxon>
        <taxon>Naegleria</taxon>
    </lineage>
</organism>
<name>D2VD01_NAEGR</name>
<dbReference type="eggNOG" id="KOG3121">
    <property type="taxonomic scope" value="Eukaryota"/>
</dbReference>
<dbReference type="EMBL" id="GG738863">
    <property type="protein sequence ID" value="EFC45395.1"/>
    <property type="molecule type" value="Genomic_DNA"/>
</dbReference>
<evidence type="ECO:0000313" key="7">
    <source>
        <dbReference type="Proteomes" id="UP000006671"/>
    </source>
</evidence>
<keyword evidence="3" id="KW-0206">Cytoskeleton</keyword>
<gene>
    <name evidence="6" type="ORF">NAEGRDRAFT_32933</name>
</gene>
<dbReference type="InterPro" id="IPR011004">
    <property type="entry name" value="Trimer_LpxA-like_sf"/>
</dbReference>
<dbReference type="PANTHER" id="PTHR46126:SF1">
    <property type="entry name" value="DYNACTIN SUBUNIT 5"/>
    <property type="match status" value="1"/>
</dbReference>
<comment type="similarity">
    <text evidence="4">Belongs to the dynactin subunits 5/6 family. Dynactin subunit 5 subfamily.</text>
</comment>
<sequence length="169" mass="18203">GSKVNHDAGIYGMTNIHMVGKSLINKGAILRGDLQTIKIGKLTIIGENAIIRPPTANYGMELMQDIGAYLQLSIGDHVYIGDNSVVQAAAIGSFVYIGKNCVIGERCILSDCCRVEDNSVVASDTVIPTFTSFSGNPALMTDSDLPESTEITMKELTTKLYIQYSPKII</sequence>
<keyword evidence="7" id="KW-1185">Reference proteome</keyword>
<dbReference type="STRING" id="5762.D2VD01"/>
<dbReference type="Proteomes" id="UP000006671">
    <property type="component" value="Unassembled WGS sequence"/>
</dbReference>
<dbReference type="CDD" id="cd03359">
    <property type="entry name" value="LbH_Dynactin_5"/>
    <property type="match status" value="1"/>
</dbReference>
<dbReference type="Pfam" id="PF21711">
    <property type="entry name" value="DCTN5"/>
    <property type="match status" value="1"/>
</dbReference>
<evidence type="ECO:0000256" key="5">
    <source>
        <dbReference type="ARBA" id="ARBA00034865"/>
    </source>
</evidence>
<dbReference type="GO" id="GO:0005869">
    <property type="term" value="C:dynactin complex"/>
    <property type="evidence" value="ECO:0007669"/>
    <property type="project" value="TreeGrafter"/>
</dbReference>
<dbReference type="PANTHER" id="PTHR46126">
    <property type="entry name" value="DYNACTIN SUBUNIT 5"/>
    <property type="match status" value="1"/>
</dbReference>
<dbReference type="RefSeq" id="XP_002678139.1">
    <property type="nucleotide sequence ID" value="XM_002678093.1"/>
</dbReference>
<protein>
    <recommendedName>
        <fullName evidence="5">Dynactin subunit 5</fullName>
    </recommendedName>
</protein>
<dbReference type="VEuPathDB" id="AmoebaDB:NAEGRDRAFT_32933"/>
<dbReference type="OrthoDB" id="417208at2759"/>